<dbReference type="HOGENOM" id="CLU_2617787_0_0_5"/>
<accession>S9QA50</accession>
<evidence type="ECO:0000256" key="1">
    <source>
        <dbReference type="SAM" id="MobiDB-lite"/>
    </source>
</evidence>
<sequence length="78" mass="8351">MNGSFREGAKAARANDDSFPPVDLRNRDARFAAIGACAAKAHSVPQRGHLDALSCCDMDQGLLWGSCGAAWMMQAKVR</sequence>
<proteinExistence type="predicted"/>
<protein>
    <submittedName>
        <fullName evidence="2">Uncharacterized protein</fullName>
    </submittedName>
</protein>
<evidence type="ECO:0000313" key="2">
    <source>
        <dbReference type="EMBL" id="EPX76503.1"/>
    </source>
</evidence>
<dbReference type="STRING" id="1123360.thalar_03677"/>
<keyword evidence="3" id="KW-1185">Reference proteome</keyword>
<organism evidence="2 3">
    <name type="scientific">Litoreibacter arenae DSM 19593</name>
    <dbReference type="NCBI Taxonomy" id="1123360"/>
    <lineage>
        <taxon>Bacteria</taxon>
        <taxon>Pseudomonadati</taxon>
        <taxon>Pseudomonadota</taxon>
        <taxon>Alphaproteobacteria</taxon>
        <taxon>Rhodobacterales</taxon>
        <taxon>Roseobacteraceae</taxon>
        <taxon>Litoreibacter</taxon>
    </lineage>
</organism>
<feature type="compositionally biased region" description="Basic and acidic residues" evidence="1">
    <location>
        <begin position="7"/>
        <end position="16"/>
    </location>
</feature>
<feature type="region of interest" description="Disordered" evidence="1">
    <location>
        <begin position="1"/>
        <end position="22"/>
    </location>
</feature>
<name>S9QA50_9RHOB</name>
<comment type="caution">
    <text evidence="2">The sequence shown here is derived from an EMBL/GenBank/DDBJ whole genome shotgun (WGS) entry which is preliminary data.</text>
</comment>
<reference evidence="3" key="1">
    <citation type="journal article" date="2013" name="Stand. Genomic Sci.">
        <title>Genome sequence of the Litoreibacter arenae type strain (DSM 19593(T)), a member of the Roseobacter clade isolated from sea sand.</title>
        <authorList>
            <person name="Riedel T."/>
            <person name="Fiebig A."/>
            <person name="Petersen J."/>
            <person name="Gronow S."/>
            <person name="Kyrpides N.C."/>
            <person name="Goker M."/>
            <person name="Klenk H.P."/>
        </authorList>
    </citation>
    <scope>NUCLEOTIDE SEQUENCE [LARGE SCALE GENOMIC DNA]</scope>
    <source>
        <strain evidence="3">DSM 19593</strain>
    </source>
</reference>
<evidence type="ECO:0000313" key="3">
    <source>
        <dbReference type="Proteomes" id="UP000015351"/>
    </source>
</evidence>
<gene>
    <name evidence="2" type="ORF">thalar_03677</name>
</gene>
<dbReference type="Proteomes" id="UP000015351">
    <property type="component" value="Unassembled WGS sequence"/>
</dbReference>
<dbReference type="EMBL" id="AONI01000018">
    <property type="protein sequence ID" value="EPX76503.1"/>
    <property type="molecule type" value="Genomic_DNA"/>
</dbReference>
<dbReference type="AlphaFoldDB" id="S9QA50"/>